<name>A0A6J4SLX3_9SPHN</name>
<reference evidence="1" key="1">
    <citation type="submission" date="2020-02" db="EMBL/GenBank/DDBJ databases">
        <authorList>
            <person name="Meier V. D."/>
        </authorList>
    </citation>
    <scope>NUCLEOTIDE SEQUENCE</scope>
    <source>
        <strain evidence="1">AVDCRST_MAG91</strain>
    </source>
</reference>
<organism evidence="1">
    <name type="scientific">uncultured Sphingomonadaceae bacterium</name>
    <dbReference type="NCBI Taxonomy" id="169976"/>
    <lineage>
        <taxon>Bacteria</taxon>
        <taxon>Pseudomonadati</taxon>
        <taxon>Pseudomonadota</taxon>
        <taxon>Alphaproteobacteria</taxon>
        <taxon>Sphingomonadales</taxon>
        <taxon>Sphingomonadaceae</taxon>
        <taxon>environmental samples</taxon>
    </lineage>
</organism>
<feature type="non-terminal residue" evidence="1">
    <location>
        <position position="30"/>
    </location>
</feature>
<sequence length="30" mass="3204">DICGSVHRPRGDVRLCDLGPQDRGGIALQV</sequence>
<dbReference type="AlphaFoldDB" id="A0A6J4SLX3"/>
<proteinExistence type="predicted"/>
<evidence type="ECO:0000313" key="1">
    <source>
        <dbReference type="EMBL" id="CAA9497193.1"/>
    </source>
</evidence>
<accession>A0A6J4SLX3</accession>
<feature type="non-terminal residue" evidence="1">
    <location>
        <position position="1"/>
    </location>
</feature>
<dbReference type="EMBL" id="CADCVX010000193">
    <property type="protein sequence ID" value="CAA9497193.1"/>
    <property type="molecule type" value="Genomic_DNA"/>
</dbReference>
<protein>
    <submittedName>
        <fullName evidence="1">Uncharacterized protein</fullName>
    </submittedName>
</protein>
<gene>
    <name evidence="1" type="ORF">AVDCRST_MAG91-859</name>
</gene>